<feature type="domain" description="Hedgehog/Intein (Hint)" evidence="1">
    <location>
        <begin position="89"/>
        <end position="225"/>
    </location>
</feature>
<dbReference type="KEGG" id="geh:HYN69_03950"/>
<dbReference type="Pfam" id="PF13403">
    <property type="entry name" value="Hint_2"/>
    <property type="match status" value="1"/>
</dbReference>
<evidence type="ECO:0000313" key="3">
    <source>
        <dbReference type="Proteomes" id="UP000244496"/>
    </source>
</evidence>
<evidence type="ECO:0000313" key="2">
    <source>
        <dbReference type="EMBL" id="AWB47769.1"/>
    </source>
</evidence>
<keyword evidence="3" id="KW-1185">Reference proteome</keyword>
<dbReference type="AlphaFoldDB" id="A0A2S0UIX9"/>
<dbReference type="SUPFAM" id="SSF51294">
    <property type="entry name" value="Hedgehog/intein (Hint) domain"/>
    <property type="match status" value="1"/>
</dbReference>
<sequence length="272" mass="29980">MRRKSCWKTAFPSRRCPFCRSAKPTDRHIALTIHRKIGAVSSEPRHIRMRFVSRRQSPDRQVNVMSDLVQTSPMLDHATRVFTQTNLACFVRGTRIETATGQVTVEDIPDGTLIATADHGLQPVRRVLSKTVAATGDLAPICIAAGTLGNDRNLLVSPHHRMVLSGWQAELLTGEPEVLVAAGQLAHGSDRIYRQPMATVDYFHLLFDRHEIIYAEGAATESYHPLSHDAGERAPATQAELAALFPELLADGAETRAARPCIAPHEAALFRL</sequence>
<dbReference type="Gene3D" id="2.170.16.10">
    <property type="entry name" value="Hedgehog/Intein (Hint) domain"/>
    <property type="match status" value="1"/>
</dbReference>
<reference evidence="2 3" key="1">
    <citation type="submission" date="2018-04" db="EMBL/GenBank/DDBJ databases">
        <title>Genome sequencing of Gemmobacter.</title>
        <authorList>
            <person name="Yi H."/>
            <person name="Baek M.-G."/>
        </authorList>
    </citation>
    <scope>NUCLEOTIDE SEQUENCE [LARGE SCALE GENOMIC DNA]</scope>
    <source>
        <strain evidence="2 3">HYN0069</strain>
    </source>
</reference>
<gene>
    <name evidence="2" type="ORF">HYN69_03950</name>
</gene>
<evidence type="ECO:0000259" key="1">
    <source>
        <dbReference type="Pfam" id="PF13403"/>
    </source>
</evidence>
<proteinExistence type="predicted"/>
<dbReference type="InterPro" id="IPR028992">
    <property type="entry name" value="Hedgehog/Intein_dom"/>
</dbReference>
<organism evidence="2 3">
    <name type="scientific">Paragemmobacter aquarius</name>
    <dbReference type="NCBI Taxonomy" id="2169400"/>
    <lineage>
        <taxon>Bacteria</taxon>
        <taxon>Pseudomonadati</taxon>
        <taxon>Pseudomonadota</taxon>
        <taxon>Alphaproteobacteria</taxon>
        <taxon>Rhodobacterales</taxon>
        <taxon>Paracoccaceae</taxon>
        <taxon>Paragemmobacter</taxon>
    </lineage>
</organism>
<dbReference type="EMBL" id="CP028918">
    <property type="protein sequence ID" value="AWB47769.1"/>
    <property type="molecule type" value="Genomic_DNA"/>
</dbReference>
<accession>A0A2S0UIX9</accession>
<dbReference type="InterPro" id="IPR036844">
    <property type="entry name" value="Hint_dom_sf"/>
</dbReference>
<protein>
    <recommendedName>
        <fullName evidence="1">Hedgehog/Intein (Hint) domain-containing protein</fullName>
    </recommendedName>
</protein>
<dbReference type="Proteomes" id="UP000244496">
    <property type="component" value="Chromosome"/>
</dbReference>
<name>A0A2S0UIX9_9RHOB</name>